<keyword evidence="1" id="KW-0136">Cellulose degradation</keyword>
<dbReference type="Pfam" id="PF00942">
    <property type="entry name" value="CBM_3"/>
    <property type="match status" value="1"/>
</dbReference>
<dbReference type="GO" id="GO:0030248">
    <property type="term" value="F:cellulose binding"/>
    <property type="evidence" value="ECO:0007669"/>
    <property type="project" value="InterPro"/>
</dbReference>
<dbReference type="SMART" id="SM01067">
    <property type="entry name" value="CBM_3"/>
    <property type="match status" value="1"/>
</dbReference>
<evidence type="ECO:0000256" key="1">
    <source>
        <dbReference type="RuleBase" id="RU361186"/>
    </source>
</evidence>
<keyword evidence="1 4" id="KW-0378">Hydrolase</keyword>
<dbReference type="PANTHER" id="PTHR34876">
    <property type="match status" value="1"/>
</dbReference>
<feature type="chain" id="PRO_5005107033" description="Glucanase" evidence="1">
    <location>
        <begin position="32"/>
        <end position="889"/>
    </location>
</feature>
<dbReference type="Pfam" id="PF01341">
    <property type="entry name" value="Glyco_hydro_6"/>
    <property type="match status" value="1"/>
</dbReference>
<dbReference type="InterPro" id="IPR013783">
    <property type="entry name" value="Ig-like_fold"/>
</dbReference>
<name>A0A090Y895_PAEMA</name>
<dbReference type="PATRIC" id="fig|44252.3.peg.5615"/>
<dbReference type="InterPro" id="IPR016288">
    <property type="entry name" value="Beta_cellobiohydrolase"/>
</dbReference>
<evidence type="ECO:0000313" key="4">
    <source>
        <dbReference type="EMBL" id="KFM94426.1"/>
    </source>
</evidence>
<dbReference type="InterPro" id="IPR008965">
    <property type="entry name" value="CBM2/CBM3_carb-bd_dom_sf"/>
</dbReference>
<dbReference type="Proteomes" id="UP000029278">
    <property type="component" value="Unassembled WGS sequence"/>
</dbReference>
<dbReference type="GO" id="GO:0030245">
    <property type="term" value="P:cellulose catabolic process"/>
    <property type="evidence" value="ECO:0007669"/>
    <property type="project" value="UniProtKB-KW"/>
</dbReference>
<feature type="domain" description="Fibronectin type-III" evidence="2">
    <location>
        <begin position="466"/>
        <end position="555"/>
    </location>
</feature>
<dbReference type="PROSITE" id="PS50853">
    <property type="entry name" value="FN3"/>
    <property type="match status" value="3"/>
</dbReference>
<feature type="domain" description="Fibronectin type-III" evidence="2">
    <location>
        <begin position="561"/>
        <end position="652"/>
    </location>
</feature>
<gene>
    <name evidence="4" type="primary">cbhA</name>
    <name evidence="4" type="ORF">DJ90_1329</name>
</gene>
<dbReference type="SMART" id="SM00060">
    <property type="entry name" value="FN3"/>
    <property type="match status" value="3"/>
</dbReference>
<keyword evidence="1" id="KW-0624">Polysaccharide degradation</keyword>
<keyword evidence="5" id="KW-1185">Reference proteome</keyword>
<dbReference type="PRINTS" id="PR00733">
    <property type="entry name" value="GLHYDRLASE6"/>
</dbReference>
<evidence type="ECO:0000313" key="5">
    <source>
        <dbReference type="Proteomes" id="UP000029278"/>
    </source>
</evidence>
<dbReference type="HOGENOM" id="CLU_015488_3_0_9"/>
<dbReference type="SUPFAM" id="SSF51989">
    <property type="entry name" value="Glycosyl hydrolases family 6, cellulases"/>
    <property type="match status" value="1"/>
</dbReference>
<dbReference type="RefSeq" id="WP_036618642.1">
    <property type="nucleotide sequence ID" value="NZ_JAHAJO010000005.1"/>
</dbReference>
<feature type="domain" description="Fibronectin type-III" evidence="2">
    <location>
        <begin position="653"/>
        <end position="743"/>
    </location>
</feature>
<dbReference type="InterPro" id="IPR001956">
    <property type="entry name" value="CBM3"/>
</dbReference>
<dbReference type="AlphaFoldDB" id="A0A090Y895"/>
<dbReference type="InterPro" id="IPR036116">
    <property type="entry name" value="FN3_sf"/>
</dbReference>
<comment type="caution">
    <text evidence="4">The sequence shown here is derived from an EMBL/GenBank/DDBJ whole genome shotgun (WGS) entry which is preliminary data.</text>
</comment>
<dbReference type="InterPro" id="IPR036434">
    <property type="entry name" value="Beta_cellobiohydrolase_sf"/>
</dbReference>
<organism evidence="4 5">
    <name type="scientific">Paenibacillus macerans</name>
    <name type="common">Bacillus macerans</name>
    <dbReference type="NCBI Taxonomy" id="44252"/>
    <lineage>
        <taxon>Bacteria</taxon>
        <taxon>Bacillati</taxon>
        <taxon>Bacillota</taxon>
        <taxon>Bacilli</taxon>
        <taxon>Bacillales</taxon>
        <taxon>Paenibacillaceae</taxon>
        <taxon>Paenibacillus</taxon>
    </lineage>
</organism>
<dbReference type="Gene3D" id="2.60.40.710">
    <property type="entry name" value="Endoglucanase-like"/>
    <property type="match status" value="1"/>
</dbReference>
<keyword evidence="1" id="KW-0732">Signal</keyword>
<dbReference type="Gene3D" id="3.20.20.40">
    <property type="entry name" value="1, 4-beta cellobiohydrolase"/>
    <property type="match status" value="1"/>
</dbReference>
<dbReference type="GO" id="GO:0004553">
    <property type="term" value="F:hydrolase activity, hydrolyzing O-glycosyl compounds"/>
    <property type="evidence" value="ECO:0007669"/>
    <property type="project" value="InterPro"/>
</dbReference>
<protein>
    <recommendedName>
        <fullName evidence="1">Glucanase</fullName>
        <ecNumber evidence="1">3.2.1.-</ecNumber>
    </recommendedName>
</protein>
<dbReference type="PROSITE" id="PS51172">
    <property type="entry name" value="CBM3"/>
    <property type="match status" value="1"/>
</dbReference>
<reference evidence="4 5" key="1">
    <citation type="submission" date="2014-04" db="EMBL/GenBank/DDBJ databases">
        <authorList>
            <person name="Bishop-Lilly K.A."/>
            <person name="Broomall S.M."/>
            <person name="Chain P.S."/>
            <person name="Chertkov O."/>
            <person name="Coyne S.R."/>
            <person name="Daligault H.E."/>
            <person name="Davenport K.W."/>
            <person name="Erkkila T."/>
            <person name="Frey K.G."/>
            <person name="Gibbons H.S."/>
            <person name="Gu W."/>
            <person name="Jaissle J."/>
            <person name="Johnson S.L."/>
            <person name="Koroleva G.I."/>
            <person name="Ladner J.T."/>
            <person name="Lo C.-C."/>
            <person name="Minogue T.D."/>
            <person name="Munk C."/>
            <person name="Palacios G.F."/>
            <person name="Redden C.L."/>
            <person name="Rosenzweig C.N."/>
            <person name="Scholz M.B."/>
            <person name="Teshima H."/>
            <person name="Xu Y."/>
        </authorList>
    </citation>
    <scope>NUCLEOTIDE SEQUENCE [LARGE SCALE GENOMIC DNA]</scope>
    <source>
        <strain evidence="4 5">8244</strain>
    </source>
</reference>
<dbReference type="Gene3D" id="2.60.40.10">
    <property type="entry name" value="Immunoglobulins"/>
    <property type="match status" value="3"/>
</dbReference>
<evidence type="ECO:0000259" key="3">
    <source>
        <dbReference type="PROSITE" id="PS51172"/>
    </source>
</evidence>
<dbReference type="CDD" id="cd00063">
    <property type="entry name" value="FN3"/>
    <property type="match status" value="3"/>
</dbReference>
<keyword evidence="1 4" id="KW-0326">Glycosidase</keyword>
<feature type="domain" description="CBM3" evidence="3">
    <location>
        <begin position="744"/>
        <end position="888"/>
    </location>
</feature>
<dbReference type="STRING" id="44252.DJ90_1329"/>
<sequence length="889" mass="94682">MKKKLFAKMKTLFMASMITALTVPAALPASAADSAHVDNPFVGATAYINPDYANFVDTSIAQVTDDVLAAKMETVKSYPTAVWLDRISAIQGGDGRLSLEEHLDNALAQKEGDTPITASFVIYDMPGRDCHALASNGELPLTQDALERYKKEYIDVIADIFSNPKYKDIRIVTVIEPDSLPNLVTNLSTPACAAANSSNIYRDGITYALDQLHDIPNVYKYLDIGHSGWLGWDSNLQPAVNLYTSVVQGTKGGFSSVDGFVTNTANTTPLEEPNLPNANLQINGQPIRAAKYYEWNPYFDEADFTAALYSGFVAKGWPSDIGFLIDTSRNGWGGPNRPTGASGSDINTYVDSGRIDKRLHRGNWCNAAGAGMGMPPQAAPQAYPHVDALVWVKPPGDSDGSSTLIPNDEGKGFDRMCDPTYTTADGTLTGALPNAPLSGHWFHEQFVELVQNAYPAIPLSDNGGGEDTPPVAPDTLTAAVTLNWSKAEGAKSYNVKRATSAEGPFAVIASNVKGLTYTDASVKSDTTYYYVVSAVNKAGESVDSAVQVIVTTSYGNSVPTVPAAPAKVTAKAGDMQVKLNWNAVGGAEGYTVKRAVDAAGPFEPIAETVTGTVYTDTNVINGTTYYYVISAVNGAGVSPESTVVSATPAAEPAPDTPAGLKATAGNAEVKLSWNAVKGAESYNVKRADSAQGPFETIADSVTRTSFTDTDVKNGSTYYYVVSANNKSGESSDSNAVSAAPRELPKGDLVAQYRNGDSSATDNQIRPQFNIKNNGSTAVKLSDVKLRYYFTKEGSDAMQAWVDWAQVGSSNVVVTFTDSYMEVGFTSGAGSLAPGGQTGDIQIRAAKSSWTNFDETDDYSYNATQTSFANWEKVTLYQNGELVWGIEPGV</sequence>
<comment type="similarity">
    <text evidence="1">Belongs to the glycosyl hydrolase family 6.</text>
</comment>
<dbReference type="EC" id="3.2.1.-" evidence="1"/>
<dbReference type="PANTHER" id="PTHR34876:SF4">
    <property type="entry name" value="1,4-BETA-D-GLUCAN CELLOBIOHYDROLASE C-RELATED"/>
    <property type="match status" value="1"/>
</dbReference>
<dbReference type="InterPro" id="IPR036966">
    <property type="entry name" value="CBM3_sf"/>
</dbReference>
<accession>A0A090Y895</accession>
<dbReference type="SUPFAM" id="SSF49384">
    <property type="entry name" value="Carbohydrate-binding domain"/>
    <property type="match status" value="1"/>
</dbReference>
<feature type="signal peptide" evidence="1">
    <location>
        <begin position="1"/>
        <end position="31"/>
    </location>
</feature>
<evidence type="ECO:0000259" key="2">
    <source>
        <dbReference type="PROSITE" id="PS50853"/>
    </source>
</evidence>
<dbReference type="EMBL" id="JMQA01000047">
    <property type="protein sequence ID" value="KFM94426.1"/>
    <property type="molecule type" value="Genomic_DNA"/>
</dbReference>
<proteinExistence type="inferred from homology"/>
<dbReference type="InterPro" id="IPR003961">
    <property type="entry name" value="FN3_dom"/>
</dbReference>
<keyword evidence="1" id="KW-0119">Carbohydrate metabolism</keyword>
<dbReference type="SUPFAM" id="SSF49265">
    <property type="entry name" value="Fibronectin type III"/>
    <property type="match status" value="2"/>
</dbReference>